<evidence type="ECO:0000256" key="1">
    <source>
        <dbReference type="ARBA" id="ARBA00010364"/>
    </source>
</evidence>
<protein>
    <recommendedName>
        <fullName evidence="2">UPF0235 protein MOX91_01150</fullName>
    </recommendedName>
</protein>
<organism evidence="3 4">
    <name type="scientific">Intestinicryptomonas porci</name>
    <dbReference type="NCBI Taxonomy" id="2926320"/>
    <lineage>
        <taxon>Bacteria</taxon>
        <taxon>Pseudomonadati</taxon>
        <taxon>Verrucomicrobiota</taxon>
        <taxon>Opitutia</taxon>
        <taxon>Opitutales</taxon>
        <taxon>Intestinicryptomonaceae</taxon>
        <taxon>Intestinicryptomonas</taxon>
    </lineage>
</organism>
<evidence type="ECO:0000313" key="3">
    <source>
        <dbReference type="EMBL" id="MDX8414793.1"/>
    </source>
</evidence>
<dbReference type="Gene3D" id="3.30.1200.10">
    <property type="entry name" value="YggU-like"/>
    <property type="match status" value="1"/>
</dbReference>
<dbReference type="PANTHER" id="PTHR13420:SF7">
    <property type="entry name" value="UPF0235 PROTEIN C15ORF40"/>
    <property type="match status" value="1"/>
</dbReference>
<dbReference type="PANTHER" id="PTHR13420">
    <property type="entry name" value="UPF0235 PROTEIN C15ORF40"/>
    <property type="match status" value="1"/>
</dbReference>
<dbReference type="SMART" id="SM01152">
    <property type="entry name" value="DUF167"/>
    <property type="match status" value="1"/>
</dbReference>
<comment type="similarity">
    <text evidence="1 2">Belongs to the UPF0235 family.</text>
</comment>
<dbReference type="InterPro" id="IPR003746">
    <property type="entry name" value="DUF167"/>
</dbReference>
<dbReference type="Proteomes" id="UP001275932">
    <property type="component" value="Unassembled WGS sequence"/>
</dbReference>
<proteinExistence type="inferred from homology"/>
<accession>A0ABU4WGC5</accession>
<evidence type="ECO:0000256" key="2">
    <source>
        <dbReference type="HAMAP-Rule" id="MF_00634"/>
    </source>
</evidence>
<sequence length="87" mass="9566">MGRIKFRIIPNARKTELAGEYANAVKIKLSAPPIEGKANAELIKYLSKSLGVSKSSITFVSGETSKDKLLEIPNFDMKAIIEKLSEK</sequence>
<dbReference type="RefSeq" id="WP_370396240.1">
    <property type="nucleotide sequence ID" value="NZ_JALBUT010000001.1"/>
</dbReference>
<dbReference type="EMBL" id="JALBUT010000001">
    <property type="protein sequence ID" value="MDX8414793.1"/>
    <property type="molecule type" value="Genomic_DNA"/>
</dbReference>
<comment type="caution">
    <text evidence="3">The sequence shown here is derived from an EMBL/GenBank/DDBJ whole genome shotgun (WGS) entry which is preliminary data.</text>
</comment>
<dbReference type="SUPFAM" id="SSF69786">
    <property type="entry name" value="YggU-like"/>
    <property type="match status" value="1"/>
</dbReference>
<dbReference type="Pfam" id="PF02594">
    <property type="entry name" value="DUF167"/>
    <property type="match status" value="1"/>
</dbReference>
<evidence type="ECO:0000313" key="4">
    <source>
        <dbReference type="Proteomes" id="UP001275932"/>
    </source>
</evidence>
<keyword evidence="4" id="KW-1185">Reference proteome</keyword>
<reference evidence="3 4" key="1">
    <citation type="submission" date="2022-03" db="EMBL/GenBank/DDBJ databases">
        <title>Novel taxa within the pig intestine.</title>
        <authorList>
            <person name="Wylensek D."/>
            <person name="Bishof K."/>
            <person name="Afrizal A."/>
            <person name="Clavel T."/>
        </authorList>
    </citation>
    <scope>NUCLEOTIDE SEQUENCE [LARGE SCALE GENOMIC DNA]</scope>
    <source>
        <strain evidence="3 4">CLA-KB-P66</strain>
    </source>
</reference>
<dbReference type="InterPro" id="IPR036591">
    <property type="entry name" value="YggU-like_sf"/>
</dbReference>
<dbReference type="HAMAP" id="MF_00634">
    <property type="entry name" value="UPF0235"/>
    <property type="match status" value="1"/>
</dbReference>
<dbReference type="NCBIfam" id="TIGR00251">
    <property type="entry name" value="DUF167 family protein"/>
    <property type="match status" value="1"/>
</dbReference>
<gene>
    <name evidence="3" type="ORF">MOX91_01150</name>
</gene>
<name>A0ABU4WGC5_9BACT</name>